<accession>A0A919JV96</accession>
<organism evidence="1 2">
    <name type="scientific">Paractinoplanes rishiriensis</name>
    <dbReference type="NCBI Taxonomy" id="1050105"/>
    <lineage>
        <taxon>Bacteria</taxon>
        <taxon>Bacillati</taxon>
        <taxon>Actinomycetota</taxon>
        <taxon>Actinomycetes</taxon>
        <taxon>Micromonosporales</taxon>
        <taxon>Micromonosporaceae</taxon>
        <taxon>Paractinoplanes</taxon>
    </lineage>
</organism>
<dbReference type="EMBL" id="BOMV01000007">
    <property type="protein sequence ID" value="GIE93904.1"/>
    <property type="molecule type" value="Genomic_DNA"/>
</dbReference>
<dbReference type="Proteomes" id="UP000636960">
    <property type="component" value="Unassembled WGS sequence"/>
</dbReference>
<comment type="caution">
    <text evidence="1">The sequence shown here is derived from an EMBL/GenBank/DDBJ whole genome shotgun (WGS) entry which is preliminary data.</text>
</comment>
<reference evidence="1" key="1">
    <citation type="submission" date="2021-01" db="EMBL/GenBank/DDBJ databases">
        <title>Whole genome shotgun sequence of Actinoplanes rishiriensis NBRC 108556.</title>
        <authorList>
            <person name="Komaki H."/>
            <person name="Tamura T."/>
        </authorList>
    </citation>
    <scope>NUCLEOTIDE SEQUENCE</scope>
    <source>
        <strain evidence="1">NBRC 108556</strain>
    </source>
</reference>
<keyword evidence="2" id="KW-1185">Reference proteome</keyword>
<dbReference type="RefSeq" id="WP_203780181.1">
    <property type="nucleotide sequence ID" value="NZ_BOMV01000007.1"/>
</dbReference>
<protein>
    <submittedName>
        <fullName evidence="1">Uncharacterized protein</fullName>
    </submittedName>
</protein>
<proteinExistence type="predicted"/>
<dbReference type="AlphaFoldDB" id="A0A919JV96"/>
<sequence>MELNDTARVRQPADPIEHRLATVTDLFTNGSTTYIQRYELRFPTGETRTYPPQAIVGCTRDDDHTALVTAFTTACRALRDACRIAHDYDEQLSTDLIGLLLAIHGTAQTRLGITLDPAHLDPLADTEQVTP</sequence>
<evidence type="ECO:0000313" key="2">
    <source>
        <dbReference type="Proteomes" id="UP000636960"/>
    </source>
</evidence>
<gene>
    <name evidence="1" type="ORF">Ari01nite_13690</name>
</gene>
<name>A0A919JV96_9ACTN</name>
<evidence type="ECO:0000313" key="1">
    <source>
        <dbReference type="EMBL" id="GIE93904.1"/>
    </source>
</evidence>